<dbReference type="OrthoDB" id="7875456at2"/>
<proteinExistence type="predicted"/>
<dbReference type="RefSeq" id="WP_005664176.1">
    <property type="nucleotide sequence ID" value="NZ_CP015230.1"/>
</dbReference>
<sequence length="132" mass="14879">MFRVSLTLSALAVLAACATPQERCIRKGASEQTQILNKIKETEANITRGYAIHRQTVPETVFYSCRRVNDGKVVGYYPCPETYYRTIETPVSIDVKEERKKLRRLQDALPAAQSRAAEAAAQCRVLYPEKAK</sequence>
<reference evidence="2 3" key="1">
    <citation type="journal article" date="2016" name="ISME J.">
        <title>Global occurrence and heterogeneity of the Roseobacter-clade species Ruegeria mobilis.</title>
        <authorList>
            <person name="Sonnenschein E."/>
            <person name="Gram L."/>
        </authorList>
    </citation>
    <scope>NUCLEOTIDE SEQUENCE [LARGE SCALE GENOMIC DNA]</scope>
    <source>
        <strain evidence="2 3">F1926</strain>
    </source>
</reference>
<dbReference type="KEGG" id="rmb:K529_002510"/>
<dbReference type="STRING" id="1265309.K529_002510"/>
<gene>
    <name evidence="2" type="ORF">K529_002510</name>
</gene>
<evidence type="ECO:0000256" key="1">
    <source>
        <dbReference type="SAM" id="Coils"/>
    </source>
</evidence>
<dbReference type="AlphaFoldDB" id="A0A1B0ZZF1"/>
<dbReference type="PROSITE" id="PS51257">
    <property type="entry name" value="PROKAR_LIPOPROTEIN"/>
    <property type="match status" value="1"/>
</dbReference>
<evidence type="ECO:0000313" key="2">
    <source>
        <dbReference type="EMBL" id="ANP39628.1"/>
    </source>
</evidence>
<evidence type="ECO:0008006" key="4">
    <source>
        <dbReference type="Google" id="ProtNLM"/>
    </source>
</evidence>
<keyword evidence="1" id="KW-0175">Coiled coil</keyword>
<name>A0A1B0ZZF1_9RHOB</name>
<dbReference type="EMBL" id="CP015230">
    <property type="protein sequence ID" value="ANP39628.1"/>
    <property type="molecule type" value="Genomic_DNA"/>
</dbReference>
<evidence type="ECO:0000313" key="3">
    <source>
        <dbReference type="Proteomes" id="UP000013243"/>
    </source>
</evidence>
<accession>A0A1B0ZZF1</accession>
<dbReference type="GeneID" id="28248668"/>
<feature type="coiled-coil region" evidence="1">
    <location>
        <begin position="95"/>
        <end position="122"/>
    </location>
</feature>
<protein>
    <recommendedName>
        <fullName evidence="4">Lipoprotein</fullName>
    </recommendedName>
</protein>
<organism evidence="2 3">
    <name type="scientific">Tritonibacter mobilis F1926</name>
    <dbReference type="NCBI Taxonomy" id="1265309"/>
    <lineage>
        <taxon>Bacteria</taxon>
        <taxon>Pseudomonadati</taxon>
        <taxon>Pseudomonadota</taxon>
        <taxon>Alphaproteobacteria</taxon>
        <taxon>Rhodobacterales</taxon>
        <taxon>Paracoccaceae</taxon>
        <taxon>Tritonibacter</taxon>
    </lineage>
</organism>
<dbReference type="Proteomes" id="UP000013243">
    <property type="component" value="Chromosome"/>
</dbReference>